<dbReference type="Pfam" id="PF12833">
    <property type="entry name" value="HTH_18"/>
    <property type="match status" value="1"/>
</dbReference>
<evidence type="ECO:0000313" key="8">
    <source>
        <dbReference type="Proteomes" id="UP000236729"/>
    </source>
</evidence>
<dbReference type="InterPro" id="IPR018060">
    <property type="entry name" value="HTH_AraC"/>
</dbReference>
<keyword evidence="7" id="KW-1185">Reference proteome</keyword>
<feature type="domain" description="HTH araC/xylS-type" evidence="4">
    <location>
        <begin position="149"/>
        <end position="247"/>
    </location>
</feature>
<organism evidence="5 8">
    <name type="scientific">Saccharopolyspora kobensis</name>
    <dbReference type="NCBI Taxonomy" id="146035"/>
    <lineage>
        <taxon>Bacteria</taxon>
        <taxon>Bacillati</taxon>
        <taxon>Actinomycetota</taxon>
        <taxon>Actinomycetes</taxon>
        <taxon>Pseudonocardiales</taxon>
        <taxon>Pseudonocardiaceae</taxon>
        <taxon>Saccharopolyspora</taxon>
    </lineage>
</organism>
<evidence type="ECO:0000313" key="6">
    <source>
        <dbReference type="EMBL" id="SFC17509.1"/>
    </source>
</evidence>
<evidence type="ECO:0000313" key="7">
    <source>
        <dbReference type="Proteomes" id="UP000199690"/>
    </source>
</evidence>
<dbReference type="EMBL" id="FNVB01000004">
    <property type="protein sequence ID" value="SEG64526.1"/>
    <property type="molecule type" value="Genomic_DNA"/>
</dbReference>
<accession>A0A1I1H050</accession>
<keyword evidence="1" id="KW-0805">Transcription regulation</keyword>
<dbReference type="SMART" id="SM00342">
    <property type="entry name" value="HTH_ARAC"/>
    <property type="match status" value="1"/>
</dbReference>
<reference evidence="7 8" key="2">
    <citation type="submission" date="2016-10" db="EMBL/GenBank/DDBJ databases">
        <authorList>
            <person name="Varghese N."/>
            <person name="Submissions S."/>
        </authorList>
    </citation>
    <scope>NUCLEOTIDE SEQUENCE [LARGE SCALE GENOMIC DNA]</scope>
    <source>
        <strain evidence="8">ATCC 20501</strain>
        <strain evidence="6 7">CGMCC 4.3529</strain>
    </source>
</reference>
<dbReference type="PROSITE" id="PS01124">
    <property type="entry name" value="HTH_ARAC_FAMILY_2"/>
    <property type="match status" value="1"/>
</dbReference>
<proteinExistence type="predicted"/>
<dbReference type="AlphaFoldDB" id="A0A1H6BWH6"/>
<dbReference type="GO" id="GO:0043565">
    <property type="term" value="F:sequence-specific DNA binding"/>
    <property type="evidence" value="ECO:0007669"/>
    <property type="project" value="InterPro"/>
</dbReference>
<keyword evidence="2" id="KW-0238">DNA-binding</keyword>
<reference evidence="5" key="1">
    <citation type="submission" date="2016-10" db="EMBL/GenBank/DDBJ databases">
        <authorList>
            <person name="de Groot N.N."/>
        </authorList>
    </citation>
    <scope>NUCLEOTIDE SEQUENCE [LARGE SCALE GENOMIC DNA]</scope>
    <source>
        <strain evidence="5">ATCC 20501</strain>
    </source>
</reference>
<evidence type="ECO:0000256" key="1">
    <source>
        <dbReference type="ARBA" id="ARBA00023015"/>
    </source>
</evidence>
<keyword evidence="3" id="KW-0804">Transcription</keyword>
<dbReference type="Proteomes" id="UP000236729">
    <property type="component" value="Unassembled WGS sequence"/>
</dbReference>
<dbReference type="EMBL" id="FOME01000001">
    <property type="protein sequence ID" value="SFC17509.1"/>
    <property type="molecule type" value="Genomic_DNA"/>
</dbReference>
<evidence type="ECO:0000313" key="5">
    <source>
        <dbReference type="EMBL" id="SEG64526.1"/>
    </source>
</evidence>
<evidence type="ECO:0000259" key="4">
    <source>
        <dbReference type="PROSITE" id="PS01124"/>
    </source>
</evidence>
<sequence>MREPVTGALPETCSAERGAVWLLPGEALYRGPTLRLDEHTGAASCLVIGIDGPLRVAVGGSVEHHRSVFIPPRLTCQVTPTGRLACYFLEPGSPQERACLAVLRPGEGIRAGHRHERELAELAGSLTEPGGLQRWVERATGDAEVRRDERITAAVAMLSAEPDLSAARLAAAVHLSPAHFLRLFKRDTGTTLRRFRLWARMLVAGAHIADGADLTRAAAAAGFASPSHFSSVFHAMFGLAPSRLLAVPLDVHVRQREAPGEPASGGFAR</sequence>
<dbReference type="SMR" id="A0A1H6BWH6"/>
<dbReference type="InterPro" id="IPR050204">
    <property type="entry name" value="AraC_XylS_family_regulators"/>
</dbReference>
<evidence type="ECO:0000256" key="2">
    <source>
        <dbReference type="ARBA" id="ARBA00023125"/>
    </source>
</evidence>
<accession>A0A1H6BWH6</accession>
<protein>
    <submittedName>
        <fullName evidence="5">Helix-turn-helix domain-containing protein</fullName>
    </submittedName>
    <submittedName>
        <fullName evidence="6">Transcriptional regulator, AraC family</fullName>
    </submittedName>
</protein>
<dbReference type="InterPro" id="IPR009057">
    <property type="entry name" value="Homeodomain-like_sf"/>
</dbReference>
<dbReference type="Proteomes" id="UP000199690">
    <property type="component" value="Unassembled WGS sequence"/>
</dbReference>
<evidence type="ECO:0000256" key="3">
    <source>
        <dbReference type="ARBA" id="ARBA00023163"/>
    </source>
</evidence>
<gene>
    <name evidence="5" type="ORF">SAMN02982929_02880</name>
    <name evidence="6" type="ORF">SAMN05216506_101119</name>
</gene>
<name>A0A1H6BWH6_9PSEU</name>
<dbReference type="SUPFAM" id="SSF46689">
    <property type="entry name" value="Homeodomain-like"/>
    <property type="match status" value="2"/>
</dbReference>
<dbReference type="GO" id="GO:0003700">
    <property type="term" value="F:DNA-binding transcription factor activity"/>
    <property type="evidence" value="ECO:0007669"/>
    <property type="project" value="InterPro"/>
</dbReference>
<dbReference type="Gene3D" id="1.10.10.60">
    <property type="entry name" value="Homeodomain-like"/>
    <property type="match status" value="2"/>
</dbReference>
<dbReference type="RefSeq" id="WP_218161406.1">
    <property type="nucleotide sequence ID" value="NZ_FNVB01000004.1"/>
</dbReference>
<dbReference type="PANTHER" id="PTHR46796">
    <property type="entry name" value="HTH-TYPE TRANSCRIPTIONAL ACTIVATOR RHAS-RELATED"/>
    <property type="match status" value="1"/>
</dbReference>